<dbReference type="PANTHER" id="PTHR10328">
    <property type="entry name" value="PROTEIN MAX MYC-ASSOCIATED FACTOR X"/>
    <property type="match status" value="1"/>
</dbReference>
<keyword evidence="5" id="KW-0804">Transcription</keyword>
<dbReference type="Gene3D" id="4.10.280.10">
    <property type="entry name" value="Helix-loop-helix DNA-binding domain"/>
    <property type="match status" value="1"/>
</dbReference>
<evidence type="ECO:0000313" key="9">
    <source>
        <dbReference type="EMBL" id="GIX80343.1"/>
    </source>
</evidence>
<evidence type="ECO:0000256" key="1">
    <source>
        <dbReference type="ARBA" id="ARBA00007628"/>
    </source>
</evidence>
<feature type="compositionally biased region" description="Basic and acidic residues" evidence="7">
    <location>
        <begin position="9"/>
        <end position="24"/>
    </location>
</feature>
<evidence type="ECO:0000256" key="7">
    <source>
        <dbReference type="SAM" id="MobiDB-lite"/>
    </source>
</evidence>
<feature type="region of interest" description="Disordered" evidence="7">
    <location>
        <begin position="182"/>
        <end position="232"/>
    </location>
</feature>
<dbReference type="GO" id="GO:0046983">
    <property type="term" value="F:protein dimerization activity"/>
    <property type="evidence" value="ECO:0007669"/>
    <property type="project" value="InterPro"/>
</dbReference>
<keyword evidence="2" id="KW-0805">Transcription regulation</keyword>
<feature type="domain" description="BHLH" evidence="8">
    <location>
        <begin position="56"/>
        <end position="108"/>
    </location>
</feature>
<organism evidence="9 11">
    <name type="scientific">Caerostris darwini</name>
    <dbReference type="NCBI Taxonomy" id="1538125"/>
    <lineage>
        <taxon>Eukaryota</taxon>
        <taxon>Metazoa</taxon>
        <taxon>Ecdysozoa</taxon>
        <taxon>Arthropoda</taxon>
        <taxon>Chelicerata</taxon>
        <taxon>Arachnida</taxon>
        <taxon>Araneae</taxon>
        <taxon>Araneomorphae</taxon>
        <taxon>Entelegynae</taxon>
        <taxon>Araneoidea</taxon>
        <taxon>Araneidae</taxon>
        <taxon>Caerostris</taxon>
    </lineage>
</organism>
<keyword evidence="4" id="KW-0010">Activator</keyword>
<reference evidence="9 11" key="1">
    <citation type="submission" date="2021-06" db="EMBL/GenBank/DDBJ databases">
        <title>Caerostris darwini draft genome.</title>
        <authorList>
            <person name="Kono N."/>
            <person name="Arakawa K."/>
        </authorList>
    </citation>
    <scope>NUCLEOTIDE SEQUENCE [LARGE SCALE GENOMIC DNA]</scope>
</reference>
<evidence type="ECO:0000256" key="5">
    <source>
        <dbReference type="ARBA" id="ARBA00023163"/>
    </source>
</evidence>
<accession>A0AAV4N8T4</accession>
<evidence type="ECO:0000313" key="10">
    <source>
        <dbReference type="EMBL" id="GIY90924.1"/>
    </source>
</evidence>
<dbReference type="EMBL" id="BPLQ01001283">
    <property type="protein sequence ID" value="GIX80343.1"/>
    <property type="molecule type" value="Genomic_DNA"/>
</dbReference>
<dbReference type="Proteomes" id="UP001054837">
    <property type="component" value="Unassembled WGS sequence"/>
</dbReference>
<evidence type="ECO:0000256" key="4">
    <source>
        <dbReference type="ARBA" id="ARBA00023159"/>
    </source>
</evidence>
<dbReference type="InterPro" id="IPR011598">
    <property type="entry name" value="bHLH_dom"/>
</dbReference>
<sequence>MSSARIRRKYIDNGDDHNESRSSENSDSDDYESMDDESHSDDYDEGNVGEVRHGVNRRAHHNSLERNRRNFLKTCFDRLDRCLPKKNPGEKSSRIEILKKTTKYIRTLKRKQEARREFMQLLHKRIAESKAFNAECKKIMAENDPATAAVLLQQLPKVELPSIPSIIKSDVTFRFDDIDCNSDDAHSTQQEQELDSNSEDTNSTHDMDSNSEDASSAHDTDLNSEDACSSQE</sequence>
<dbReference type="SUPFAM" id="SSF47459">
    <property type="entry name" value="HLH, helix-loop-helix DNA-binding domain"/>
    <property type="match status" value="1"/>
</dbReference>
<keyword evidence="3" id="KW-0238">DNA-binding</keyword>
<dbReference type="GO" id="GO:0090575">
    <property type="term" value="C:RNA polymerase II transcription regulator complex"/>
    <property type="evidence" value="ECO:0007669"/>
    <property type="project" value="TreeGrafter"/>
</dbReference>
<dbReference type="GO" id="GO:0003677">
    <property type="term" value="F:DNA binding"/>
    <property type="evidence" value="ECO:0007669"/>
    <property type="project" value="UniProtKB-KW"/>
</dbReference>
<dbReference type="Pfam" id="PF00010">
    <property type="entry name" value="HLH"/>
    <property type="match status" value="1"/>
</dbReference>
<dbReference type="SMART" id="SM00353">
    <property type="entry name" value="HLH"/>
    <property type="match status" value="1"/>
</dbReference>
<feature type="compositionally biased region" description="Acidic residues" evidence="7">
    <location>
        <begin position="26"/>
        <end position="35"/>
    </location>
</feature>
<keyword evidence="6" id="KW-0539">Nucleus</keyword>
<evidence type="ECO:0000256" key="2">
    <source>
        <dbReference type="ARBA" id="ARBA00023015"/>
    </source>
</evidence>
<dbReference type="EMBL" id="BPLQ01015723">
    <property type="protein sequence ID" value="GIY90924.1"/>
    <property type="molecule type" value="Genomic_DNA"/>
</dbReference>
<keyword evidence="11" id="KW-1185">Reference proteome</keyword>
<gene>
    <name evidence="10" type="ORF">CDAR_491301</name>
    <name evidence="9" type="ORF">CDAR_96261</name>
</gene>
<evidence type="ECO:0000313" key="11">
    <source>
        <dbReference type="Proteomes" id="UP001054837"/>
    </source>
</evidence>
<comment type="caution">
    <text evidence="9">The sequence shown here is derived from an EMBL/GenBank/DDBJ whole genome shotgun (WGS) entry which is preliminary data.</text>
</comment>
<evidence type="ECO:0000256" key="6">
    <source>
        <dbReference type="ARBA" id="ARBA00023242"/>
    </source>
</evidence>
<name>A0AAV4N8T4_9ARAC</name>
<dbReference type="GO" id="GO:0003700">
    <property type="term" value="F:DNA-binding transcription factor activity"/>
    <property type="evidence" value="ECO:0007669"/>
    <property type="project" value="TreeGrafter"/>
</dbReference>
<dbReference type="PROSITE" id="PS50888">
    <property type="entry name" value="BHLH"/>
    <property type="match status" value="1"/>
</dbReference>
<comment type="similarity">
    <text evidence="1">Belongs to the MAX family.</text>
</comment>
<evidence type="ECO:0000259" key="8">
    <source>
        <dbReference type="PROSITE" id="PS50888"/>
    </source>
</evidence>
<feature type="region of interest" description="Disordered" evidence="7">
    <location>
        <begin position="1"/>
        <end position="61"/>
    </location>
</feature>
<dbReference type="PANTHER" id="PTHR10328:SF3">
    <property type="entry name" value="PROTEIN MAX"/>
    <property type="match status" value="1"/>
</dbReference>
<dbReference type="GO" id="GO:0045944">
    <property type="term" value="P:positive regulation of transcription by RNA polymerase II"/>
    <property type="evidence" value="ECO:0007669"/>
    <property type="project" value="TreeGrafter"/>
</dbReference>
<dbReference type="InterPro" id="IPR036638">
    <property type="entry name" value="HLH_DNA-bd_sf"/>
</dbReference>
<protein>
    <recommendedName>
        <fullName evidence="8">BHLH domain-containing protein</fullName>
    </recommendedName>
</protein>
<evidence type="ECO:0000256" key="3">
    <source>
        <dbReference type="ARBA" id="ARBA00023125"/>
    </source>
</evidence>
<dbReference type="AlphaFoldDB" id="A0AAV4N8T4"/>
<proteinExistence type="inferred from homology"/>